<dbReference type="RefSeq" id="WP_015401546.1">
    <property type="nucleotide sequence ID" value="NC_020302.1"/>
</dbReference>
<dbReference type="PATRIC" id="fig|1121362.3.peg.2157"/>
<dbReference type="AlphaFoldDB" id="M1P033"/>
<dbReference type="EMBL" id="CP003697">
    <property type="protein sequence ID" value="AGF73130.1"/>
    <property type="molecule type" value="Genomic_DNA"/>
</dbReference>
<keyword evidence="2" id="KW-1185">Reference proteome</keyword>
<protein>
    <submittedName>
        <fullName evidence="1">Uncharacterized protein</fullName>
    </submittedName>
</protein>
<dbReference type="OrthoDB" id="4408397at2"/>
<evidence type="ECO:0000313" key="1">
    <source>
        <dbReference type="EMBL" id="AGF73130.1"/>
    </source>
</evidence>
<dbReference type="Proteomes" id="UP000011723">
    <property type="component" value="Chromosome"/>
</dbReference>
<reference evidence="1 2" key="1">
    <citation type="journal article" date="2012" name="Stand. Genomic Sci.">
        <title>Genome sequence of the halotolerant bacterium Corynebacterium halotolerans type strain YIM 70093(T) (= DSM 44683(T)).</title>
        <authorList>
            <person name="Ruckert C."/>
            <person name="Albersmeier A."/>
            <person name="Al-Dilaimi A."/>
            <person name="Niehaus K."/>
            <person name="Szczepanowski R."/>
            <person name="Kalinowski J."/>
        </authorList>
    </citation>
    <scope>NUCLEOTIDE SEQUENCE [LARGE SCALE GENOMIC DNA]</scope>
    <source>
        <strain evidence="1">YIM 70093</strain>
    </source>
</reference>
<proteinExistence type="predicted"/>
<dbReference type="STRING" id="1121362.A605_10650"/>
<evidence type="ECO:0000313" key="2">
    <source>
        <dbReference type="Proteomes" id="UP000011723"/>
    </source>
</evidence>
<sequence>MDTPPLLPDWLAEQVDAGRTDLQELLGTSPFSGPALRTVAESGDFEVVDGEVRRVTEPTPATWFVQSEPSLRAEDPGTGIYSMALTVTTEMLADAAVTVPRAVAALLKVPRLCHRSLHSRLGPQAIHLGQEDARIGSIRRFLEDLGVGAGETVLLIFDRTGSFDVQYVPR</sequence>
<gene>
    <name evidence="1" type="ORF">A605_10650</name>
</gene>
<dbReference type="HOGENOM" id="CLU_1616247_0_0_11"/>
<dbReference type="eggNOG" id="ENOG5032ACC">
    <property type="taxonomic scope" value="Bacteria"/>
</dbReference>
<dbReference type="KEGG" id="chn:A605_10650"/>
<organism evidence="1 2">
    <name type="scientific">Corynebacterium halotolerans YIM 70093 = DSM 44683</name>
    <dbReference type="NCBI Taxonomy" id="1121362"/>
    <lineage>
        <taxon>Bacteria</taxon>
        <taxon>Bacillati</taxon>
        <taxon>Actinomycetota</taxon>
        <taxon>Actinomycetes</taxon>
        <taxon>Mycobacteriales</taxon>
        <taxon>Corynebacteriaceae</taxon>
        <taxon>Corynebacterium</taxon>
    </lineage>
</organism>
<accession>M1P033</accession>
<name>M1P033_9CORY</name>